<proteinExistence type="predicted"/>
<protein>
    <recommendedName>
        <fullName evidence="1">NAD-dependent epimerase/dehydratase domain-containing protein</fullName>
    </recommendedName>
</protein>
<name>A0A1F4R866_UNCSA</name>
<dbReference type="Gene3D" id="3.40.50.720">
    <property type="entry name" value="NAD(P)-binding Rossmann-like Domain"/>
    <property type="match status" value="1"/>
</dbReference>
<dbReference type="CDD" id="cd08946">
    <property type="entry name" value="SDR_e"/>
    <property type="match status" value="1"/>
</dbReference>
<feature type="domain" description="NAD-dependent epimerase/dehydratase" evidence="1">
    <location>
        <begin position="3"/>
        <end position="228"/>
    </location>
</feature>
<evidence type="ECO:0000313" key="3">
    <source>
        <dbReference type="Proteomes" id="UP000176938"/>
    </source>
</evidence>
<dbReference type="PANTHER" id="PTHR43245:SF23">
    <property type="entry name" value="NAD(P)-BINDING DOMAIN-CONTAINING PROTEIN"/>
    <property type="match status" value="1"/>
</dbReference>
<organism evidence="2 3">
    <name type="scientific">candidate division WOR-1 bacterium RIFCSPLOWO2_02_FULL_46_20</name>
    <dbReference type="NCBI Taxonomy" id="1802567"/>
    <lineage>
        <taxon>Bacteria</taxon>
        <taxon>Bacillati</taxon>
        <taxon>Saganbacteria</taxon>
    </lineage>
</organism>
<dbReference type="Pfam" id="PF01370">
    <property type="entry name" value="Epimerase"/>
    <property type="match status" value="1"/>
</dbReference>
<accession>A0A1F4R866</accession>
<dbReference type="InterPro" id="IPR001509">
    <property type="entry name" value="Epimerase_deHydtase"/>
</dbReference>
<gene>
    <name evidence="2" type="ORF">A3H38_03100</name>
</gene>
<dbReference type="EMBL" id="METP01000054">
    <property type="protein sequence ID" value="OGC04348.1"/>
    <property type="molecule type" value="Genomic_DNA"/>
</dbReference>
<dbReference type="InterPro" id="IPR036291">
    <property type="entry name" value="NAD(P)-bd_dom_sf"/>
</dbReference>
<sequence length="322" mass="36024">MKILIAGGAGYIGSKLVPALIADGYEVDVFDLLWFGNYLPKSVKVVKKDLFECHENDFKGYDQVIFLAGLSNDPMAEYSPAKNFIDNGALPSFLAYRAKNAGVKRFIYASSCSVYGHAPDHFYTETDPATCNYPYGISKLQGEKGALQMIRDDFSVIALRQGTVCGHSPRMRMDLIVNTMFKTAITEGKITVNNAAIWRPIYDIRDCVEAYLRAIQADESVSGVFNVCSGNFTVGAVADMVKEEVEKLSGNKINLEIKNIADFRNYKVAIEKAKAELGFQPQYSINDTVGELYSHRAEYGNYDKDEFYNIRVFKRLETDSSR</sequence>
<dbReference type="PANTHER" id="PTHR43245">
    <property type="entry name" value="BIFUNCTIONAL POLYMYXIN RESISTANCE PROTEIN ARNA"/>
    <property type="match status" value="1"/>
</dbReference>
<dbReference type="SUPFAM" id="SSF51735">
    <property type="entry name" value="NAD(P)-binding Rossmann-fold domains"/>
    <property type="match status" value="1"/>
</dbReference>
<evidence type="ECO:0000259" key="1">
    <source>
        <dbReference type="Pfam" id="PF01370"/>
    </source>
</evidence>
<dbReference type="Proteomes" id="UP000176938">
    <property type="component" value="Unassembled WGS sequence"/>
</dbReference>
<evidence type="ECO:0000313" key="2">
    <source>
        <dbReference type="EMBL" id="OGC04348.1"/>
    </source>
</evidence>
<comment type="caution">
    <text evidence="2">The sequence shown here is derived from an EMBL/GenBank/DDBJ whole genome shotgun (WGS) entry which is preliminary data.</text>
</comment>
<dbReference type="AlphaFoldDB" id="A0A1F4R866"/>
<reference evidence="2 3" key="1">
    <citation type="journal article" date="2016" name="Nat. Commun.">
        <title>Thousands of microbial genomes shed light on interconnected biogeochemical processes in an aquifer system.</title>
        <authorList>
            <person name="Anantharaman K."/>
            <person name="Brown C.T."/>
            <person name="Hug L.A."/>
            <person name="Sharon I."/>
            <person name="Castelle C.J."/>
            <person name="Probst A.J."/>
            <person name="Thomas B.C."/>
            <person name="Singh A."/>
            <person name="Wilkins M.J."/>
            <person name="Karaoz U."/>
            <person name="Brodie E.L."/>
            <person name="Williams K.H."/>
            <person name="Hubbard S.S."/>
            <person name="Banfield J.F."/>
        </authorList>
    </citation>
    <scope>NUCLEOTIDE SEQUENCE [LARGE SCALE GENOMIC DNA]</scope>
</reference>
<dbReference type="InterPro" id="IPR050177">
    <property type="entry name" value="Lipid_A_modif_metabolic_enz"/>
</dbReference>